<feature type="non-terminal residue" evidence="1">
    <location>
        <position position="160"/>
    </location>
</feature>
<comment type="caution">
    <text evidence="1">The sequence shown here is derived from an EMBL/GenBank/DDBJ whole genome shotgun (WGS) entry which is preliminary data.</text>
</comment>
<dbReference type="RefSeq" id="WP_182857140.1">
    <property type="nucleotide sequence ID" value="NZ_WMLF01000356.1"/>
</dbReference>
<organism evidence="1 2">
    <name type="scientific">Streptomyces durbertensis</name>
    <dbReference type="NCBI Taxonomy" id="2448886"/>
    <lineage>
        <taxon>Bacteria</taxon>
        <taxon>Bacillati</taxon>
        <taxon>Actinomycetota</taxon>
        <taxon>Actinomycetes</taxon>
        <taxon>Kitasatosporales</taxon>
        <taxon>Streptomycetaceae</taxon>
        <taxon>Streptomyces</taxon>
    </lineage>
</organism>
<dbReference type="EMBL" id="WMLF01000356">
    <property type="protein sequence ID" value="MBB1245847.1"/>
    <property type="molecule type" value="Genomic_DNA"/>
</dbReference>
<protein>
    <submittedName>
        <fullName evidence="1">Uncharacterized protein</fullName>
    </submittedName>
</protein>
<sequence>MDRTPHDEHAPTAADSQLTTRLTIRRAGRLYATVYDASAVSTTIAELRTLLTDGIQRHEATARDASHAERQRLTATIATTRQLLTDGHQAGPMAELVHMQLLADALSTLTSVHTVSGTCATCDGRRTGTTVRVVRVVDQGTGAGWSYRACTGCVPLGQGE</sequence>
<accession>A0ABR6EKK1</accession>
<name>A0ABR6EKK1_9ACTN</name>
<evidence type="ECO:0000313" key="1">
    <source>
        <dbReference type="EMBL" id="MBB1245847.1"/>
    </source>
</evidence>
<keyword evidence="2" id="KW-1185">Reference proteome</keyword>
<reference evidence="2" key="1">
    <citation type="journal article" date="2020" name="Syst. Appl. Microbiol.">
        <title>Streptomyces alkaliterrae sp. nov., isolated from an alkaline soil, and emended descriptions of Streptomyces alkaliphilus, Streptomyces calidiresistens and Streptomyces durbertensis.</title>
        <authorList>
            <person name="Swiecimska M."/>
            <person name="Golinska P."/>
            <person name="Nouioui I."/>
            <person name="Wypij M."/>
            <person name="Rai M."/>
            <person name="Sangal V."/>
            <person name="Goodfellow M."/>
        </authorList>
    </citation>
    <scope>NUCLEOTIDE SEQUENCE [LARGE SCALE GENOMIC DNA]</scope>
    <source>
        <strain evidence="2">DSM 104538</strain>
    </source>
</reference>
<evidence type="ECO:0000313" key="2">
    <source>
        <dbReference type="Proteomes" id="UP000766698"/>
    </source>
</evidence>
<dbReference type="Proteomes" id="UP000766698">
    <property type="component" value="Unassembled WGS sequence"/>
</dbReference>
<proteinExistence type="predicted"/>
<gene>
    <name evidence="1" type="ORF">GL263_20150</name>
</gene>